<accession>A0A1A9W035</accession>
<dbReference type="VEuPathDB" id="VectorBase:GBRI001170"/>
<dbReference type="Proteomes" id="UP000091820">
    <property type="component" value="Unassembled WGS sequence"/>
</dbReference>
<feature type="domain" description="PIK helical" evidence="2">
    <location>
        <begin position="86"/>
        <end position="129"/>
    </location>
</feature>
<feature type="region of interest" description="Disordered" evidence="1">
    <location>
        <begin position="47"/>
        <end position="92"/>
    </location>
</feature>
<dbReference type="Gene3D" id="1.25.40.70">
    <property type="entry name" value="Phosphatidylinositol 3-kinase, accessory domain (PIK)"/>
    <property type="match status" value="1"/>
</dbReference>
<evidence type="ECO:0000256" key="1">
    <source>
        <dbReference type="SAM" id="MobiDB-lite"/>
    </source>
</evidence>
<dbReference type="AlphaFoldDB" id="A0A1A9W035"/>
<keyword evidence="4" id="KW-1185">Reference proteome</keyword>
<dbReference type="InterPro" id="IPR001263">
    <property type="entry name" value="PI3K_accessory_dom"/>
</dbReference>
<evidence type="ECO:0000313" key="3">
    <source>
        <dbReference type="EnsemblMetazoa" id="GBRI001170-PA"/>
    </source>
</evidence>
<dbReference type="STRING" id="37001.A0A1A9W035"/>
<dbReference type="SUPFAM" id="SSF48371">
    <property type="entry name" value="ARM repeat"/>
    <property type="match status" value="1"/>
</dbReference>
<protein>
    <submittedName>
        <fullName evidence="3">PIK helical domain-containing protein</fullName>
    </submittedName>
</protein>
<dbReference type="InterPro" id="IPR042236">
    <property type="entry name" value="PI3K_accessory_sf"/>
</dbReference>
<proteinExistence type="predicted"/>
<dbReference type="InterPro" id="IPR016024">
    <property type="entry name" value="ARM-type_fold"/>
</dbReference>
<dbReference type="Pfam" id="PF00613">
    <property type="entry name" value="PI3Ka"/>
    <property type="match status" value="1"/>
</dbReference>
<reference evidence="4" key="1">
    <citation type="submission" date="2014-03" db="EMBL/GenBank/DDBJ databases">
        <authorList>
            <person name="Aksoy S."/>
            <person name="Warren W."/>
            <person name="Wilson R.K."/>
        </authorList>
    </citation>
    <scope>NUCLEOTIDE SEQUENCE [LARGE SCALE GENOMIC DNA]</scope>
    <source>
        <strain evidence="4">IAEA</strain>
    </source>
</reference>
<dbReference type="EnsemblMetazoa" id="GBRI001170-RA">
    <property type="protein sequence ID" value="GBRI001170-PA"/>
    <property type="gene ID" value="GBRI001170"/>
</dbReference>
<evidence type="ECO:0000259" key="2">
    <source>
        <dbReference type="Pfam" id="PF00613"/>
    </source>
</evidence>
<reference evidence="3" key="2">
    <citation type="submission" date="2020-05" db="UniProtKB">
        <authorList>
            <consortium name="EnsemblMetazoa"/>
        </authorList>
    </citation>
    <scope>IDENTIFICATION</scope>
    <source>
        <strain evidence="3">IAEA</strain>
    </source>
</reference>
<evidence type="ECO:0000313" key="4">
    <source>
        <dbReference type="Proteomes" id="UP000091820"/>
    </source>
</evidence>
<name>A0A1A9W035_9MUSC</name>
<feature type="compositionally biased region" description="Basic residues" evidence="1">
    <location>
        <begin position="56"/>
        <end position="67"/>
    </location>
</feature>
<organism evidence="3 4">
    <name type="scientific">Glossina brevipalpis</name>
    <dbReference type="NCBI Taxonomy" id="37001"/>
    <lineage>
        <taxon>Eukaryota</taxon>
        <taxon>Metazoa</taxon>
        <taxon>Ecdysozoa</taxon>
        <taxon>Arthropoda</taxon>
        <taxon>Hexapoda</taxon>
        <taxon>Insecta</taxon>
        <taxon>Pterygota</taxon>
        <taxon>Neoptera</taxon>
        <taxon>Endopterygota</taxon>
        <taxon>Diptera</taxon>
        <taxon>Brachycera</taxon>
        <taxon>Muscomorpha</taxon>
        <taxon>Hippoboscoidea</taxon>
        <taxon>Glossinidae</taxon>
        <taxon>Glossina</taxon>
    </lineage>
</organism>
<sequence>MLFKLSRPHHYDAHTPVILYYPLASECQRRRRYVVVNLTTTVASCIGDSNTEKNGPKRTKKERKYHRLSCSERSQISDLDAKPTGSSGFKDPEVRKYGIGRLAQAPDSDLLVYLLQPVHALKYGNISLLSSELDIKSSGSTSSMLTAT</sequence>